<dbReference type="PANTHER" id="PTHR43377:SF1">
    <property type="entry name" value="BILIVERDIN REDUCTASE A"/>
    <property type="match status" value="1"/>
</dbReference>
<dbReference type="Gene3D" id="3.40.50.720">
    <property type="entry name" value="NAD(P)-binding Rossmann-like Domain"/>
    <property type="match status" value="1"/>
</dbReference>
<protein>
    <submittedName>
        <fullName evidence="4">Gfo/Idh/MocA family oxidoreductase</fullName>
    </submittedName>
</protein>
<dbReference type="AlphaFoldDB" id="A0A927C755"/>
<comment type="similarity">
    <text evidence="1">Belongs to the Gfo/Idh/MocA family.</text>
</comment>
<dbReference type="InterPro" id="IPR036291">
    <property type="entry name" value="NAD(P)-bd_dom_sf"/>
</dbReference>
<evidence type="ECO:0000313" key="4">
    <source>
        <dbReference type="EMBL" id="MBD2860756.1"/>
    </source>
</evidence>
<evidence type="ECO:0000259" key="2">
    <source>
        <dbReference type="Pfam" id="PF01408"/>
    </source>
</evidence>
<feature type="domain" description="Gfo/Idh/MocA-like oxidoreductase N-terminal" evidence="2">
    <location>
        <begin position="4"/>
        <end position="122"/>
    </location>
</feature>
<dbReference type="InterPro" id="IPR051450">
    <property type="entry name" value="Gfo/Idh/MocA_Oxidoreductases"/>
</dbReference>
<dbReference type="Gene3D" id="3.30.360.10">
    <property type="entry name" value="Dihydrodipicolinate Reductase, domain 2"/>
    <property type="match status" value="1"/>
</dbReference>
<sequence>MSTIRVAVVGFGTMGKLYADILSEMEGVSLTAICSSSAESRLEAARLGALRFGSLDELIQEKIPVDAVVLALPTYLHKAYAVAAADKGLHIICEKPVALTTEDTEEMIEACRRNGVCLFVGHVLRFFPDYARMTERVSDGEIGPVITAHAKRFSLHPPSNSWFEDDTKSGGVLFDLMIHDIDYLHSLMGEAESVYAVIRKSPGVQYAAAVLRFENGTVANLEAMWGYAGPFTSSLGVTGKDGMLRADNEAYKLAVSRGAVAAHSQRNEGVAIPQGEPADDPYRLELEHFIECIRTGAEPIVTARDAGRAVATACAALESAWLGRPIKPQRLRQSTSALHVKD</sequence>
<feature type="domain" description="Gfo/Idh/MocA-like oxidoreductase C-terminal" evidence="3">
    <location>
        <begin position="135"/>
        <end position="327"/>
    </location>
</feature>
<evidence type="ECO:0000313" key="5">
    <source>
        <dbReference type="Proteomes" id="UP000639396"/>
    </source>
</evidence>
<dbReference type="SUPFAM" id="SSF55347">
    <property type="entry name" value="Glyceraldehyde-3-phosphate dehydrogenase-like, C-terminal domain"/>
    <property type="match status" value="1"/>
</dbReference>
<dbReference type="SUPFAM" id="SSF51735">
    <property type="entry name" value="NAD(P)-binding Rossmann-fold domains"/>
    <property type="match status" value="1"/>
</dbReference>
<gene>
    <name evidence="4" type="ORF">IDH45_01995</name>
</gene>
<dbReference type="EMBL" id="JACXJA010000003">
    <property type="protein sequence ID" value="MBD2860756.1"/>
    <property type="molecule type" value="Genomic_DNA"/>
</dbReference>
<reference evidence="4" key="1">
    <citation type="submission" date="2020-09" db="EMBL/GenBank/DDBJ databases">
        <title>A novel bacterium of genus Paenibacillus, isolated from South China Sea.</title>
        <authorList>
            <person name="Huang H."/>
            <person name="Mo K."/>
            <person name="Hu Y."/>
        </authorList>
    </citation>
    <scope>NUCLEOTIDE SEQUENCE</scope>
    <source>
        <strain evidence="4">IB182363</strain>
    </source>
</reference>
<proteinExistence type="inferred from homology"/>
<dbReference type="Pfam" id="PF02894">
    <property type="entry name" value="GFO_IDH_MocA_C"/>
    <property type="match status" value="1"/>
</dbReference>
<name>A0A927C755_9BACL</name>
<accession>A0A927C755</accession>
<dbReference type="Proteomes" id="UP000639396">
    <property type="component" value="Unassembled WGS sequence"/>
</dbReference>
<dbReference type="InterPro" id="IPR000683">
    <property type="entry name" value="Gfo/Idh/MocA-like_OxRdtase_N"/>
</dbReference>
<dbReference type="RefSeq" id="WP_190924177.1">
    <property type="nucleotide sequence ID" value="NZ_JACXJA010000003.1"/>
</dbReference>
<organism evidence="4 5">
    <name type="scientific">Paenibacillus oceani</name>
    <dbReference type="NCBI Taxonomy" id="2772510"/>
    <lineage>
        <taxon>Bacteria</taxon>
        <taxon>Bacillati</taxon>
        <taxon>Bacillota</taxon>
        <taxon>Bacilli</taxon>
        <taxon>Bacillales</taxon>
        <taxon>Paenibacillaceae</taxon>
        <taxon>Paenibacillus</taxon>
    </lineage>
</organism>
<dbReference type="Pfam" id="PF01408">
    <property type="entry name" value="GFO_IDH_MocA"/>
    <property type="match status" value="1"/>
</dbReference>
<dbReference type="PANTHER" id="PTHR43377">
    <property type="entry name" value="BILIVERDIN REDUCTASE A"/>
    <property type="match status" value="1"/>
</dbReference>
<dbReference type="InterPro" id="IPR004104">
    <property type="entry name" value="Gfo/Idh/MocA-like_OxRdtase_C"/>
</dbReference>
<evidence type="ECO:0000256" key="1">
    <source>
        <dbReference type="ARBA" id="ARBA00010928"/>
    </source>
</evidence>
<comment type="caution">
    <text evidence="4">The sequence shown here is derived from an EMBL/GenBank/DDBJ whole genome shotgun (WGS) entry which is preliminary data.</text>
</comment>
<dbReference type="GO" id="GO:0000166">
    <property type="term" value="F:nucleotide binding"/>
    <property type="evidence" value="ECO:0007669"/>
    <property type="project" value="InterPro"/>
</dbReference>
<keyword evidence="5" id="KW-1185">Reference proteome</keyword>
<evidence type="ECO:0000259" key="3">
    <source>
        <dbReference type="Pfam" id="PF02894"/>
    </source>
</evidence>